<dbReference type="PANTHER" id="PTHR13832:SF803">
    <property type="entry name" value="PROTEIN PHOSPHATASE 1G"/>
    <property type="match status" value="1"/>
</dbReference>
<evidence type="ECO:0000259" key="11">
    <source>
        <dbReference type="PROSITE" id="PS51746"/>
    </source>
</evidence>
<protein>
    <recommendedName>
        <fullName evidence="3">protein-serine/threonine phosphatase</fullName>
        <ecNumber evidence="3">3.1.3.16</ecNumber>
    </recommendedName>
</protein>
<dbReference type="Proteomes" id="UP000604046">
    <property type="component" value="Unassembled WGS sequence"/>
</dbReference>
<comment type="cofactor">
    <cofactor evidence="1">
        <name>Mn(2+)</name>
        <dbReference type="ChEBI" id="CHEBI:29035"/>
    </cofactor>
</comment>
<evidence type="ECO:0000256" key="9">
    <source>
        <dbReference type="ARBA" id="ARBA00047761"/>
    </source>
</evidence>
<dbReference type="InterPro" id="IPR036457">
    <property type="entry name" value="PPM-type-like_dom_sf"/>
</dbReference>
<dbReference type="OrthoDB" id="463502at2759"/>
<evidence type="ECO:0000313" key="13">
    <source>
        <dbReference type="Proteomes" id="UP000604046"/>
    </source>
</evidence>
<dbReference type="InterPro" id="IPR015655">
    <property type="entry name" value="PP2C"/>
</dbReference>
<dbReference type="GO" id="GO:0004722">
    <property type="term" value="F:protein serine/threonine phosphatase activity"/>
    <property type="evidence" value="ECO:0007669"/>
    <property type="project" value="UniProtKB-EC"/>
</dbReference>
<dbReference type="AlphaFoldDB" id="A0A812S7I0"/>
<accession>A0A812S7I0</accession>
<proteinExistence type="inferred from homology"/>
<dbReference type="InterPro" id="IPR002591">
    <property type="entry name" value="Phosphodiest/P_Trfase"/>
</dbReference>
<dbReference type="Pfam" id="PF01663">
    <property type="entry name" value="Phosphodiest"/>
    <property type="match status" value="1"/>
</dbReference>
<evidence type="ECO:0000256" key="6">
    <source>
        <dbReference type="ARBA" id="ARBA00022842"/>
    </source>
</evidence>
<evidence type="ECO:0000256" key="7">
    <source>
        <dbReference type="ARBA" id="ARBA00022912"/>
    </source>
</evidence>
<organism evidence="12 13">
    <name type="scientific">Symbiodinium natans</name>
    <dbReference type="NCBI Taxonomy" id="878477"/>
    <lineage>
        <taxon>Eukaryota</taxon>
        <taxon>Sar</taxon>
        <taxon>Alveolata</taxon>
        <taxon>Dinophyceae</taxon>
        <taxon>Suessiales</taxon>
        <taxon>Symbiodiniaceae</taxon>
        <taxon>Symbiodinium</taxon>
    </lineage>
</organism>
<keyword evidence="4" id="KW-0479">Metal-binding</keyword>
<dbReference type="GO" id="GO:0046872">
    <property type="term" value="F:metal ion binding"/>
    <property type="evidence" value="ECO:0007669"/>
    <property type="project" value="UniProtKB-KW"/>
</dbReference>
<dbReference type="SUPFAM" id="SSF81606">
    <property type="entry name" value="PP2C-like"/>
    <property type="match status" value="1"/>
</dbReference>
<evidence type="ECO:0000256" key="5">
    <source>
        <dbReference type="ARBA" id="ARBA00022801"/>
    </source>
</evidence>
<comment type="caution">
    <text evidence="12">The sequence shown here is derived from an EMBL/GenBank/DDBJ whole genome shotgun (WGS) entry which is preliminary data.</text>
</comment>
<dbReference type="SMART" id="SM00332">
    <property type="entry name" value="PP2Cc"/>
    <property type="match status" value="1"/>
</dbReference>
<keyword evidence="6" id="KW-0460">Magnesium</keyword>
<dbReference type="EMBL" id="CAJNDS010002412">
    <property type="protein sequence ID" value="CAE7464276.1"/>
    <property type="molecule type" value="Genomic_DNA"/>
</dbReference>
<dbReference type="PROSITE" id="PS51746">
    <property type="entry name" value="PPM_2"/>
    <property type="match status" value="1"/>
</dbReference>
<dbReference type="CDD" id="cd00143">
    <property type="entry name" value="PP2Cc"/>
    <property type="match status" value="1"/>
</dbReference>
<evidence type="ECO:0000256" key="10">
    <source>
        <dbReference type="ARBA" id="ARBA00048336"/>
    </source>
</evidence>
<evidence type="ECO:0000256" key="1">
    <source>
        <dbReference type="ARBA" id="ARBA00001936"/>
    </source>
</evidence>
<sequence>MAAELPPPPHRSPKLLLVLIDGCRPDALLAADAPNARALLRGAKAGAERCAFSLHSQTDPVPISAPSWATLLTGQPASEHRVASNDLDSLLVTDAQGQVFVNAAPCFCRSPRASACFVSAFSEAKRRRVAGPKALPPTLFHRVAEHGGQCRLLNVGWAGVAKLCGADQDRLSLLGGRLKVQLYRDEASELSVAVADIVSTLEDLAADAPAVLALYTHTVDLAGHMHGFSLDVPQYLEAIEHVDACLGRLRAALAARQGHKAEDWLLAVTTDHGGGAAKDMPRELWSSFVDCGCLHQGVSQAGFEGVHGLQDLATHSTRFLILAGSAVRPGELTPPPAALDLLPTLLRHLRLPSDDLPGQSRGLETTRPVIPRRAGGKVNREGRINGDLNLSRALGDFFYKKNRRLAPEAQLISPLPEVRCRQLIERDRYLLLGCDGVWERFTNQQVADFLLKRLPSSRSISQACAEFLDSCLAANSQNGAQALNPKP</sequence>
<comment type="catalytic activity">
    <reaction evidence="9">
        <text>O-phospho-L-seryl-[protein] + H2O = L-seryl-[protein] + phosphate</text>
        <dbReference type="Rhea" id="RHEA:20629"/>
        <dbReference type="Rhea" id="RHEA-COMP:9863"/>
        <dbReference type="Rhea" id="RHEA-COMP:11604"/>
        <dbReference type="ChEBI" id="CHEBI:15377"/>
        <dbReference type="ChEBI" id="CHEBI:29999"/>
        <dbReference type="ChEBI" id="CHEBI:43474"/>
        <dbReference type="ChEBI" id="CHEBI:83421"/>
        <dbReference type="EC" id="3.1.3.16"/>
    </reaction>
</comment>
<dbReference type="PANTHER" id="PTHR13832">
    <property type="entry name" value="PROTEIN PHOSPHATASE 2C"/>
    <property type="match status" value="1"/>
</dbReference>
<keyword evidence="13" id="KW-1185">Reference proteome</keyword>
<dbReference type="InterPro" id="IPR001932">
    <property type="entry name" value="PPM-type_phosphatase-like_dom"/>
</dbReference>
<gene>
    <name evidence="12" type="ORF">SNAT2548_LOCUS25908</name>
</gene>
<evidence type="ECO:0000256" key="4">
    <source>
        <dbReference type="ARBA" id="ARBA00022723"/>
    </source>
</evidence>
<keyword evidence="7" id="KW-0904">Protein phosphatase</keyword>
<comment type="similarity">
    <text evidence="2">Belongs to the PP2C family.</text>
</comment>
<dbReference type="Gene3D" id="3.40.720.10">
    <property type="entry name" value="Alkaline Phosphatase, subunit A"/>
    <property type="match status" value="1"/>
</dbReference>
<evidence type="ECO:0000256" key="8">
    <source>
        <dbReference type="ARBA" id="ARBA00023211"/>
    </source>
</evidence>
<keyword evidence="8" id="KW-0464">Manganese</keyword>
<evidence type="ECO:0000313" key="12">
    <source>
        <dbReference type="EMBL" id="CAE7464276.1"/>
    </source>
</evidence>
<reference evidence="12" key="1">
    <citation type="submission" date="2021-02" db="EMBL/GenBank/DDBJ databases">
        <authorList>
            <person name="Dougan E. K."/>
            <person name="Rhodes N."/>
            <person name="Thang M."/>
            <person name="Chan C."/>
        </authorList>
    </citation>
    <scope>NUCLEOTIDE SEQUENCE</scope>
</reference>
<name>A0A812S7I0_9DINO</name>
<keyword evidence="5" id="KW-0378">Hydrolase</keyword>
<dbReference type="InterPro" id="IPR017850">
    <property type="entry name" value="Alkaline_phosphatase_core_sf"/>
</dbReference>
<evidence type="ECO:0000256" key="2">
    <source>
        <dbReference type="ARBA" id="ARBA00006702"/>
    </source>
</evidence>
<dbReference type="Pfam" id="PF00481">
    <property type="entry name" value="PP2C"/>
    <property type="match status" value="1"/>
</dbReference>
<feature type="domain" description="PPM-type phosphatase" evidence="11">
    <location>
        <begin position="140"/>
        <end position="487"/>
    </location>
</feature>
<evidence type="ECO:0000256" key="3">
    <source>
        <dbReference type="ARBA" id="ARBA00013081"/>
    </source>
</evidence>
<dbReference type="SUPFAM" id="SSF53649">
    <property type="entry name" value="Alkaline phosphatase-like"/>
    <property type="match status" value="1"/>
</dbReference>
<dbReference type="Gene3D" id="3.60.40.10">
    <property type="entry name" value="PPM-type phosphatase domain"/>
    <property type="match status" value="1"/>
</dbReference>
<comment type="catalytic activity">
    <reaction evidence="10">
        <text>O-phospho-L-threonyl-[protein] + H2O = L-threonyl-[protein] + phosphate</text>
        <dbReference type="Rhea" id="RHEA:47004"/>
        <dbReference type="Rhea" id="RHEA-COMP:11060"/>
        <dbReference type="Rhea" id="RHEA-COMP:11605"/>
        <dbReference type="ChEBI" id="CHEBI:15377"/>
        <dbReference type="ChEBI" id="CHEBI:30013"/>
        <dbReference type="ChEBI" id="CHEBI:43474"/>
        <dbReference type="ChEBI" id="CHEBI:61977"/>
        <dbReference type="EC" id="3.1.3.16"/>
    </reaction>
</comment>
<dbReference type="EC" id="3.1.3.16" evidence="3"/>